<dbReference type="AlphaFoldDB" id="I5C2C0"/>
<organism evidence="2 3">
    <name type="scientific">Nitritalea halalkaliphila LW7</name>
    <dbReference type="NCBI Taxonomy" id="1189621"/>
    <lineage>
        <taxon>Bacteria</taxon>
        <taxon>Pseudomonadati</taxon>
        <taxon>Bacteroidota</taxon>
        <taxon>Cytophagia</taxon>
        <taxon>Cytophagales</taxon>
        <taxon>Cyclobacteriaceae</taxon>
        <taxon>Nitritalea</taxon>
    </lineage>
</organism>
<dbReference type="Proteomes" id="UP000005551">
    <property type="component" value="Unassembled WGS sequence"/>
</dbReference>
<comment type="caution">
    <text evidence="2">The sequence shown here is derived from an EMBL/GenBank/DDBJ whole genome shotgun (WGS) entry which is preliminary data.</text>
</comment>
<dbReference type="InterPro" id="IPR033985">
    <property type="entry name" value="SusD-like_N"/>
</dbReference>
<dbReference type="STRING" id="1189621.A3SI_11374"/>
<dbReference type="Pfam" id="PF14322">
    <property type="entry name" value="SusD-like_3"/>
    <property type="match status" value="1"/>
</dbReference>
<dbReference type="InterPro" id="IPR011990">
    <property type="entry name" value="TPR-like_helical_dom_sf"/>
</dbReference>
<gene>
    <name evidence="2" type="ORF">A3SI_11374</name>
</gene>
<evidence type="ECO:0000259" key="1">
    <source>
        <dbReference type="Pfam" id="PF14322"/>
    </source>
</evidence>
<dbReference type="RefSeq" id="WP_009055321.1">
    <property type="nucleotide sequence ID" value="NZ_AJYA01000024.1"/>
</dbReference>
<evidence type="ECO:0000313" key="3">
    <source>
        <dbReference type="Proteomes" id="UP000005551"/>
    </source>
</evidence>
<protein>
    <submittedName>
        <fullName evidence="2">RagB/SusD domain-containing protein</fullName>
    </submittedName>
</protein>
<reference evidence="2 3" key="1">
    <citation type="submission" date="2012-05" db="EMBL/GenBank/DDBJ databases">
        <title>Genome sequence of Nitritalea halalkaliphila LW7.</title>
        <authorList>
            <person name="Jangir P.K."/>
            <person name="Singh A."/>
            <person name="Shivaji S."/>
            <person name="Sharma R."/>
        </authorList>
    </citation>
    <scope>NUCLEOTIDE SEQUENCE [LARGE SCALE GENOMIC DNA]</scope>
    <source>
        <strain evidence="2 3">LW7</strain>
    </source>
</reference>
<dbReference type="EMBL" id="AJYA01000024">
    <property type="protein sequence ID" value="EIM75972.1"/>
    <property type="molecule type" value="Genomic_DNA"/>
</dbReference>
<feature type="domain" description="SusD-like N-terminal" evidence="1">
    <location>
        <begin position="62"/>
        <end position="226"/>
    </location>
</feature>
<evidence type="ECO:0000313" key="2">
    <source>
        <dbReference type="EMBL" id="EIM75972.1"/>
    </source>
</evidence>
<dbReference type="SUPFAM" id="SSF48452">
    <property type="entry name" value="TPR-like"/>
    <property type="match status" value="1"/>
</dbReference>
<proteinExistence type="predicted"/>
<keyword evidence="3" id="KW-1185">Reference proteome</keyword>
<sequence>MKKILAICLSIALISGCDILNPEPFANLDANTALRDGASANAIMLGAYSRMQVDPYYGVEFVLNNDLIADNATFQGFFDSQLEIDQRAVPFTNLWITQAWPNIYRVVNIANLLITGIPNLEDETFGNRDRVLGEAHGVRALAYFDLLRVYGEFYDESSAFGVPLLLAPIENNDFNLIPNLARSSVQEVYDQILADLDVAIANLEGFNDRGRFNFWAALSLRARVQLYRKNYTAAAADANEVINSGNFSLLADVNAIYEATEPTAESIFEVEFNDQDQSGFNTFTIRRDEYNVDPSLLNFFEDGDARRNLFIFLRNANRTNKYPDNTNSNNAKVFRFAELLLIRAEALAYGSGNRRRA</sequence>
<dbReference type="PROSITE" id="PS51257">
    <property type="entry name" value="PROKAR_LIPOPROTEIN"/>
    <property type="match status" value="1"/>
</dbReference>
<accession>I5C2C0</accession>
<name>I5C2C0_9BACT</name>
<dbReference type="Gene3D" id="1.25.40.390">
    <property type="match status" value="1"/>
</dbReference>